<reference evidence="3" key="1">
    <citation type="journal article" date="2020" name="BMC Genomics">
        <title>Correction to: Identification and distribution of gene clusters required for synthesis of sphingolipid metabolism inhibitors in diverse species of the filamentous fungus Fusarium.</title>
        <authorList>
            <person name="Kim H.S."/>
            <person name="Lohmar J.M."/>
            <person name="Busman M."/>
            <person name="Brown D.W."/>
            <person name="Naumann T.A."/>
            <person name="Divon H.H."/>
            <person name="Lysoe E."/>
            <person name="Uhlig S."/>
            <person name="Proctor R.H."/>
        </authorList>
    </citation>
    <scope>NUCLEOTIDE SEQUENCE</scope>
    <source>
        <strain evidence="3">NRRL 45417</strain>
    </source>
</reference>
<comment type="caution">
    <text evidence="3">The sequence shown here is derived from an EMBL/GenBank/DDBJ whole genome shotgun (WGS) entry which is preliminary data.</text>
</comment>
<accession>A0A8H4SS70</accession>
<dbReference type="PANTHER" id="PTHR10039:SF5">
    <property type="entry name" value="NACHT DOMAIN-CONTAINING PROTEIN"/>
    <property type="match status" value="1"/>
</dbReference>
<proteinExistence type="predicted"/>
<dbReference type="Proteomes" id="UP000604273">
    <property type="component" value="Unassembled WGS sequence"/>
</dbReference>
<dbReference type="InterPro" id="IPR056884">
    <property type="entry name" value="NPHP3-like_N"/>
</dbReference>
<dbReference type="Pfam" id="PF25053">
    <property type="entry name" value="DUF7791"/>
    <property type="match status" value="1"/>
</dbReference>
<dbReference type="OrthoDB" id="443402at2759"/>
<dbReference type="PANTHER" id="PTHR10039">
    <property type="entry name" value="AMELOGENIN"/>
    <property type="match status" value="1"/>
</dbReference>
<dbReference type="SUPFAM" id="SSF52540">
    <property type="entry name" value="P-loop containing nucleoside triphosphate hydrolases"/>
    <property type="match status" value="1"/>
</dbReference>
<dbReference type="Gene3D" id="3.40.50.300">
    <property type="entry name" value="P-loop containing nucleotide triphosphate hydrolases"/>
    <property type="match status" value="1"/>
</dbReference>
<keyword evidence="4" id="KW-1185">Reference proteome</keyword>
<dbReference type="Gene3D" id="1.20.120.1020">
    <property type="entry name" value="Prion-inhibition and propagation, HeLo domain"/>
    <property type="match status" value="1"/>
</dbReference>
<feature type="domain" description="NACHT" evidence="2">
    <location>
        <begin position="283"/>
        <end position="441"/>
    </location>
</feature>
<dbReference type="AlphaFoldDB" id="A0A8H4SS70"/>
<dbReference type="InterPro" id="IPR038305">
    <property type="entry name" value="HeLo_sf"/>
</dbReference>
<evidence type="ECO:0000256" key="1">
    <source>
        <dbReference type="ARBA" id="ARBA00022737"/>
    </source>
</evidence>
<dbReference type="InterPro" id="IPR007111">
    <property type="entry name" value="NACHT_NTPase"/>
</dbReference>
<organism evidence="3 4">
    <name type="scientific">Fusarium gaditjirri</name>
    <dbReference type="NCBI Taxonomy" id="282569"/>
    <lineage>
        <taxon>Eukaryota</taxon>
        <taxon>Fungi</taxon>
        <taxon>Dikarya</taxon>
        <taxon>Ascomycota</taxon>
        <taxon>Pezizomycotina</taxon>
        <taxon>Sordariomycetes</taxon>
        <taxon>Hypocreomycetidae</taxon>
        <taxon>Hypocreales</taxon>
        <taxon>Nectriaceae</taxon>
        <taxon>Fusarium</taxon>
        <taxon>Fusarium nisikadoi species complex</taxon>
    </lineage>
</organism>
<evidence type="ECO:0000313" key="3">
    <source>
        <dbReference type="EMBL" id="KAF4944773.1"/>
    </source>
</evidence>
<dbReference type="InterPro" id="IPR029498">
    <property type="entry name" value="HeLo_dom"/>
</dbReference>
<keyword evidence="1" id="KW-0677">Repeat</keyword>
<evidence type="ECO:0000313" key="4">
    <source>
        <dbReference type="Proteomes" id="UP000604273"/>
    </source>
</evidence>
<dbReference type="Pfam" id="PF14479">
    <property type="entry name" value="HeLo"/>
    <property type="match status" value="1"/>
</dbReference>
<dbReference type="PROSITE" id="PS50837">
    <property type="entry name" value="NACHT"/>
    <property type="match status" value="1"/>
</dbReference>
<dbReference type="EMBL" id="JABFAI010000404">
    <property type="protein sequence ID" value="KAF4944773.1"/>
    <property type="molecule type" value="Genomic_DNA"/>
</dbReference>
<evidence type="ECO:0000259" key="2">
    <source>
        <dbReference type="PROSITE" id="PS50837"/>
    </source>
</evidence>
<sequence length="719" mass="81348">MGAVALVSLFKDCVDLFSMITAARDLGKDAAILDTKLDVEKMLFLQWSDRVGLLKQDSTNANALLCNSDTRQIISRVLESVKALLSEGQALQKDYGLKRVDTIKSVSGYAESTTGYQGASSHRFRQFLKQFEELKVKPDTDRHSNFKVTKQFRWIIVDKEKFSSLIDHLSYFNTSLNNLIPTSSVSETASSKSDLVHIKDLAELDLVIEATSNTRPSVSEAAVAAKSALISSRVIRSLWFRWYDDRRANIKSPHFKTLQWALDPPSDYLQWDDLNTWLQSASGLYWLSGKAGSGKSTLMKYLHQHDKTQALLQTWANGSELIFASFFFYALGKPEQKSQSGLLRSLLYQILEYDPSVTEHALPHMWREACYSQSSPELEVPSIDEMATALKILCSTLHADKKIFLLVDGIDEYEGKDLDIARFISELESFPNVKILVSSRPHPAFMTAFGQRPRMSLQDLTKRDVATYIQDTVASHPYMRTLSQKSRSTVDNITKKLAQKASGVFLWVILACRSVIEGCDDFCTITELEARVDELPKELEDLIEHMLESIDPRWKQDAMKLMYLVYINEGCQGFDPIPTLGLYLTHENGLGGNTSLLGLSPKEVTLPEMEAQCRVMEGRLRSRCCGLLEVHYGHRDESNIEDCIVKFMHRAVYDMLLQPEIYNRLFKDLQLEDFNGYAVLSEIWCRMATTPSDSDDIFFNALYPLAFGDAEDSNLSLGN</sequence>
<dbReference type="InterPro" id="IPR027417">
    <property type="entry name" value="P-loop_NTPase"/>
</dbReference>
<dbReference type="InterPro" id="IPR056693">
    <property type="entry name" value="DUF7791"/>
</dbReference>
<name>A0A8H4SS70_9HYPO</name>
<gene>
    <name evidence="3" type="ORF">FGADI_12453</name>
</gene>
<reference evidence="3" key="2">
    <citation type="submission" date="2020-05" db="EMBL/GenBank/DDBJ databases">
        <authorList>
            <person name="Kim H.-S."/>
            <person name="Proctor R.H."/>
            <person name="Brown D.W."/>
        </authorList>
    </citation>
    <scope>NUCLEOTIDE SEQUENCE</scope>
    <source>
        <strain evidence="3">NRRL 45417</strain>
    </source>
</reference>
<protein>
    <recommendedName>
        <fullName evidence="2">NACHT domain-containing protein</fullName>
    </recommendedName>
</protein>
<dbReference type="Pfam" id="PF24883">
    <property type="entry name" value="NPHP3_N"/>
    <property type="match status" value="1"/>
</dbReference>